<evidence type="ECO:0000256" key="2">
    <source>
        <dbReference type="PROSITE-ProRule" id="PRU00259"/>
    </source>
</evidence>
<evidence type="ECO:0000313" key="5">
    <source>
        <dbReference type="Proteomes" id="UP001432027"/>
    </source>
</evidence>
<dbReference type="InterPro" id="IPR000225">
    <property type="entry name" value="Armadillo"/>
</dbReference>
<organism evidence="4 5">
    <name type="scientific">Pristionchus entomophagus</name>
    <dbReference type="NCBI Taxonomy" id="358040"/>
    <lineage>
        <taxon>Eukaryota</taxon>
        <taxon>Metazoa</taxon>
        <taxon>Ecdysozoa</taxon>
        <taxon>Nematoda</taxon>
        <taxon>Chromadorea</taxon>
        <taxon>Rhabditida</taxon>
        <taxon>Rhabditina</taxon>
        <taxon>Diplogasteromorpha</taxon>
        <taxon>Diplogasteroidea</taxon>
        <taxon>Neodiplogasteridae</taxon>
        <taxon>Pristionchus</taxon>
    </lineage>
</organism>
<feature type="region of interest" description="Disordered" evidence="3">
    <location>
        <begin position="1"/>
        <end position="84"/>
    </location>
</feature>
<sequence length="880" mass="97421">FQVSGASLGTRIVDTRAPPTMLGEDPLGPSTSSATPPYPHDESTRMGEMDGGGGTASIQSLPPLETITGSGSSPSVPLSLPHSLPPMDPAGFKINRWQNRNFDSGVQTMVHSQTQSLMSIHPSEISVMSGMTDDVTRQDLTDAQRCRFERLSITPSGNYEGSGLPELVQLMKDEDEAVCYKAVYMMQSIAKQDSDLRRERIIIGSSVAAALREVLERRSSSPNIIRVALGALFHLCNHPDGVKDVVELVGNEPNLLTHLIRHMRTAPFSSYKYAILSLHSILSDRSALGQAATAEARHRDALSPAVLVLRPDQSEKLLPIIIDLIKILCEKSSDQKNRFIEQGGVAKLLEILQRCNYENLLWRTTKLLVQIANFSPSSLMACSAPSILHTRLSHGSGRLVQCLLECLRAISDIATPQGTDSTPVLSSILCLFGHSNPFISLYSVQILSNMIANHRKNKEYLASKGVVPTLMRVLYESTMWVQTEKDREVSEEMQEALLCCLHHLCVRHDYAQQVCNLVMVEGNSQLLLDRLSHMRPAVLRQTLLILVQTAPLEANISSFRSTQIESREGSRLTFIHQIVIILRVAFHQFPAAQPGVPLKVENVRVVELIVTTMTILTSLCRDRRLLEETVYHLLQHLNSFIQERRVFLPLFALDQPFVQDDSMTGPALSLLLVLSNHPQITSILSTTPWLYQVLQTHARRPELPIATPAHNLMSFLYNQPSTSHDRFQPPYETYQQYGAPSNYGGYSMASSYPPPSHHPSHQLPPPPPPMVPPPSSLPSSSHSSSRPEPSPEGPSIHNLPLRNDIPIGDNIGPWPEDLHLQDDPFAQVFCSPSTPPSPAPPAVFDAYVPPPHPQAPPTNQYPPPSHHLPYPDPYNPPVNY</sequence>
<gene>
    <name evidence="4" type="ORF">PENTCL1PPCAC_26516</name>
</gene>
<reference evidence="4" key="1">
    <citation type="submission" date="2023-10" db="EMBL/GenBank/DDBJ databases">
        <title>Genome assembly of Pristionchus species.</title>
        <authorList>
            <person name="Yoshida K."/>
            <person name="Sommer R.J."/>
        </authorList>
    </citation>
    <scope>NUCLEOTIDE SEQUENCE</scope>
    <source>
        <strain evidence="4">RS0144</strain>
    </source>
</reference>
<feature type="compositionally biased region" description="Low complexity" evidence="3">
    <location>
        <begin position="777"/>
        <end position="787"/>
    </location>
</feature>
<feature type="compositionally biased region" description="Low complexity" evidence="3">
    <location>
        <begin position="70"/>
        <end position="82"/>
    </location>
</feature>
<dbReference type="SMART" id="SM00185">
    <property type="entry name" value="ARM"/>
    <property type="match status" value="3"/>
</dbReference>
<feature type="non-terminal residue" evidence="4">
    <location>
        <position position="1"/>
    </location>
</feature>
<evidence type="ECO:0000313" key="4">
    <source>
        <dbReference type="EMBL" id="GMT04342.1"/>
    </source>
</evidence>
<dbReference type="InterPro" id="IPR016024">
    <property type="entry name" value="ARM-type_fold"/>
</dbReference>
<feature type="compositionally biased region" description="Basic and acidic residues" evidence="3">
    <location>
        <begin position="39"/>
        <end position="48"/>
    </location>
</feature>
<evidence type="ECO:0000256" key="3">
    <source>
        <dbReference type="SAM" id="MobiDB-lite"/>
    </source>
</evidence>
<evidence type="ECO:0008006" key="6">
    <source>
        <dbReference type="Google" id="ProtNLM"/>
    </source>
</evidence>
<keyword evidence="5" id="KW-1185">Reference proteome</keyword>
<keyword evidence="1" id="KW-0217">Developmental protein</keyword>
<dbReference type="InterPro" id="IPR013284">
    <property type="entry name" value="Beta-catenin"/>
</dbReference>
<evidence type="ECO:0000256" key="1">
    <source>
        <dbReference type="ARBA" id="ARBA00022473"/>
    </source>
</evidence>
<dbReference type="Proteomes" id="UP001432027">
    <property type="component" value="Unassembled WGS sequence"/>
</dbReference>
<feature type="region of interest" description="Disordered" evidence="3">
    <location>
        <begin position="745"/>
        <end position="880"/>
    </location>
</feature>
<dbReference type="InterPro" id="IPR011989">
    <property type="entry name" value="ARM-like"/>
</dbReference>
<feature type="compositionally biased region" description="Pro residues" evidence="3">
    <location>
        <begin position="848"/>
        <end position="880"/>
    </location>
</feature>
<name>A0AAV5UBZ8_9BILA</name>
<dbReference type="GO" id="GO:0045296">
    <property type="term" value="F:cadherin binding"/>
    <property type="evidence" value="ECO:0007669"/>
    <property type="project" value="InterPro"/>
</dbReference>
<protein>
    <recommendedName>
        <fullName evidence="6">Bar-1</fullName>
    </recommendedName>
</protein>
<dbReference type="SUPFAM" id="SSF48371">
    <property type="entry name" value="ARM repeat"/>
    <property type="match status" value="1"/>
</dbReference>
<dbReference type="PROSITE" id="PS50176">
    <property type="entry name" value="ARM_REPEAT"/>
    <property type="match status" value="1"/>
</dbReference>
<dbReference type="GO" id="GO:0007155">
    <property type="term" value="P:cell adhesion"/>
    <property type="evidence" value="ECO:0007669"/>
    <property type="project" value="InterPro"/>
</dbReference>
<dbReference type="EMBL" id="BTSX01000006">
    <property type="protein sequence ID" value="GMT04342.1"/>
    <property type="molecule type" value="Genomic_DNA"/>
</dbReference>
<accession>A0AAV5UBZ8</accession>
<dbReference type="AlphaFoldDB" id="A0AAV5UBZ8"/>
<feature type="repeat" description="ARM" evidence="2">
    <location>
        <begin position="206"/>
        <end position="250"/>
    </location>
</feature>
<comment type="caution">
    <text evidence="4">The sequence shown here is derived from an EMBL/GenBank/DDBJ whole genome shotgun (WGS) entry which is preliminary data.</text>
</comment>
<dbReference type="Gene3D" id="1.25.10.10">
    <property type="entry name" value="Leucine-rich Repeat Variant"/>
    <property type="match status" value="1"/>
</dbReference>
<dbReference type="PANTHER" id="PTHR45976">
    <property type="entry name" value="ARMADILLO SEGMENT POLARITY PROTEIN"/>
    <property type="match status" value="1"/>
</dbReference>
<feature type="compositionally biased region" description="Pro residues" evidence="3">
    <location>
        <begin position="752"/>
        <end position="776"/>
    </location>
</feature>
<proteinExistence type="predicted"/>